<dbReference type="Proteomes" id="UP000563838">
    <property type="component" value="Unassembled WGS sequence"/>
</dbReference>
<dbReference type="Pfam" id="PF14267">
    <property type="entry name" value="DUF4357"/>
    <property type="match status" value="1"/>
</dbReference>
<dbReference type="AlphaFoldDB" id="A0A7J9NIW8"/>
<organism evidence="2 3">
    <name type="scientific">Methanococcus maripaludis</name>
    <name type="common">Methanococcus deltae</name>
    <dbReference type="NCBI Taxonomy" id="39152"/>
    <lineage>
        <taxon>Archaea</taxon>
        <taxon>Methanobacteriati</taxon>
        <taxon>Methanobacteriota</taxon>
        <taxon>Methanomada group</taxon>
        <taxon>Methanococci</taxon>
        <taxon>Methanococcales</taxon>
        <taxon>Methanococcaceae</taxon>
        <taxon>Methanococcus</taxon>
    </lineage>
</organism>
<gene>
    <name evidence="2" type="ORF">HNP87_001398</name>
</gene>
<feature type="domain" description="DUF4357" evidence="1">
    <location>
        <begin position="223"/>
        <end position="276"/>
    </location>
</feature>
<proteinExistence type="predicted"/>
<name>A0A7J9NIW8_METMI</name>
<protein>
    <recommendedName>
        <fullName evidence="1">DUF4357 domain-containing protein</fullName>
    </recommendedName>
</protein>
<evidence type="ECO:0000259" key="1">
    <source>
        <dbReference type="Pfam" id="PF14267"/>
    </source>
</evidence>
<sequence>MRRNNKITKSIRVTVFGDISNAIRVYDSIDSIFEVYWVPYGKLAEFRHMMNPSNKKHESLYFLIGDTNDMGLVETYIGQSNDTISRLKNHDSITKFDWRLAICAVPAKHLGKECLKSLEKIAIEKARPNCVLINEYENKSYKPHPTSDCDAKILLSNVADYLTLAGYPILNEVEKGANLLYIYQNGEIFAEGEYLIDRLVVFKGSRVRLDNVDSMTKNNRDLKERLIKNGILAPYGDFYIFTKDYAFSSPSAAACVILGQNISGWVAWKDKDSTTLKDLFKFE</sequence>
<comment type="caution">
    <text evidence="2">The sequence shown here is derived from an EMBL/GenBank/DDBJ whole genome shotgun (WGS) entry which is preliminary data.</text>
</comment>
<reference evidence="2 3" key="1">
    <citation type="submission" date="2020-07" db="EMBL/GenBank/DDBJ databases">
        <title>Genomic Encyclopedia of Type Strains, Phase IV (KMG-V): Genome sequencing to study the core and pangenomes of soil and plant-associated prokaryotes.</title>
        <authorList>
            <person name="Whitman W."/>
        </authorList>
    </citation>
    <scope>NUCLEOTIDE SEQUENCE [LARGE SCALE GENOMIC DNA]</scope>
    <source>
        <strain evidence="2 3">A4</strain>
    </source>
</reference>
<evidence type="ECO:0000313" key="2">
    <source>
        <dbReference type="EMBL" id="MBA2840866.1"/>
    </source>
</evidence>
<dbReference type="EMBL" id="JACDUI010000002">
    <property type="protein sequence ID" value="MBA2840866.1"/>
    <property type="molecule type" value="Genomic_DNA"/>
</dbReference>
<evidence type="ECO:0000313" key="3">
    <source>
        <dbReference type="Proteomes" id="UP000563838"/>
    </source>
</evidence>
<dbReference type="InterPro" id="IPR025579">
    <property type="entry name" value="DUF4357"/>
</dbReference>
<dbReference type="RefSeq" id="WP_181488667.1">
    <property type="nucleotide sequence ID" value="NZ_JACDUI010000002.1"/>
</dbReference>
<accession>A0A7J9NIW8</accession>